<keyword evidence="6 8" id="KW-1133">Transmembrane helix</keyword>
<dbReference type="SMART" id="SM00382">
    <property type="entry name" value="AAA"/>
    <property type="match status" value="1"/>
</dbReference>
<keyword evidence="5" id="KW-0067">ATP-binding</keyword>
<evidence type="ECO:0000256" key="6">
    <source>
        <dbReference type="ARBA" id="ARBA00022989"/>
    </source>
</evidence>
<evidence type="ECO:0000256" key="7">
    <source>
        <dbReference type="ARBA" id="ARBA00023136"/>
    </source>
</evidence>
<dbReference type="InterPro" id="IPR003439">
    <property type="entry name" value="ABC_transporter-like_ATP-bd"/>
</dbReference>
<dbReference type="GO" id="GO:0005886">
    <property type="term" value="C:plasma membrane"/>
    <property type="evidence" value="ECO:0007669"/>
    <property type="project" value="UniProtKB-SubCell"/>
</dbReference>
<dbReference type="InterPro" id="IPR011527">
    <property type="entry name" value="ABC1_TM_dom"/>
</dbReference>
<dbReference type="PROSITE" id="PS00211">
    <property type="entry name" value="ABC_TRANSPORTER_1"/>
    <property type="match status" value="1"/>
</dbReference>
<feature type="transmembrane region" description="Helical" evidence="8">
    <location>
        <begin position="9"/>
        <end position="32"/>
    </location>
</feature>
<gene>
    <name evidence="11" type="ORF">EI74_0354</name>
</gene>
<evidence type="ECO:0000256" key="3">
    <source>
        <dbReference type="ARBA" id="ARBA00022692"/>
    </source>
</evidence>
<keyword evidence="4" id="KW-0547">Nucleotide-binding</keyword>
<dbReference type="AlphaFoldDB" id="A0A4V3C339"/>
<proteinExistence type="inferred from homology"/>
<dbReference type="SUPFAM" id="SSF90123">
    <property type="entry name" value="ABC transporter transmembrane region"/>
    <property type="match status" value="1"/>
</dbReference>
<dbReference type="PANTHER" id="PTHR24221:SF654">
    <property type="entry name" value="ATP-BINDING CASSETTE SUB-FAMILY B MEMBER 6"/>
    <property type="match status" value="1"/>
</dbReference>
<dbReference type="Gene3D" id="1.20.1560.10">
    <property type="entry name" value="ABC transporter type 1, transmembrane domain"/>
    <property type="match status" value="1"/>
</dbReference>
<comment type="subcellular location">
    <subcellularLocation>
        <location evidence="1">Cell membrane</location>
        <topology evidence="1">Multi-pass membrane protein</topology>
    </subcellularLocation>
</comment>
<keyword evidence="3 8" id="KW-0812">Transmembrane</keyword>
<dbReference type="RefSeq" id="WP_094254522.1">
    <property type="nucleotide sequence ID" value="NZ_NNCE01000002.1"/>
</dbReference>
<evidence type="ECO:0000256" key="4">
    <source>
        <dbReference type="ARBA" id="ARBA00022741"/>
    </source>
</evidence>
<protein>
    <submittedName>
        <fullName evidence="11">ABC-type bacteriocin/lantibiotic exporter with double-glycine peptidase domain</fullName>
    </submittedName>
</protein>
<evidence type="ECO:0000256" key="8">
    <source>
        <dbReference type="SAM" id="Phobius"/>
    </source>
</evidence>
<feature type="transmembrane region" description="Helical" evidence="8">
    <location>
        <begin position="244"/>
        <end position="271"/>
    </location>
</feature>
<organism evidence="11 12">
    <name type="scientific">Mycoplasma testudineum</name>
    <dbReference type="NCBI Taxonomy" id="244584"/>
    <lineage>
        <taxon>Bacteria</taxon>
        <taxon>Bacillati</taxon>
        <taxon>Mycoplasmatota</taxon>
        <taxon>Mollicutes</taxon>
        <taxon>Mycoplasmataceae</taxon>
        <taxon>Mycoplasma</taxon>
    </lineage>
</organism>
<feature type="transmembrane region" description="Helical" evidence="8">
    <location>
        <begin position="283"/>
        <end position="308"/>
    </location>
</feature>
<feature type="transmembrane region" description="Helical" evidence="8">
    <location>
        <begin position="139"/>
        <end position="159"/>
    </location>
</feature>
<dbReference type="InterPro" id="IPR017871">
    <property type="entry name" value="ABC_transporter-like_CS"/>
</dbReference>
<evidence type="ECO:0000256" key="2">
    <source>
        <dbReference type="ARBA" id="ARBA00005417"/>
    </source>
</evidence>
<evidence type="ECO:0000259" key="9">
    <source>
        <dbReference type="PROSITE" id="PS50893"/>
    </source>
</evidence>
<accession>A0A4V3C339</accession>
<evidence type="ECO:0000259" key="10">
    <source>
        <dbReference type="PROSITE" id="PS50929"/>
    </source>
</evidence>
<reference evidence="11 12" key="1">
    <citation type="submission" date="2019-03" db="EMBL/GenBank/DDBJ databases">
        <title>Genomic Encyclopedia of Archaeal and Bacterial Type Strains, Phase II (KMG-II): from individual species to whole genera.</title>
        <authorList>
            <person name="Goeker M."/>
        </authorList>
    </citation>
    <scope>NUCLEOTIDE SEQUENCE [LARGE SCALE GENOMIC DNA]</scope>
    <source>
        <strain evidence="11 12">ATCC 700618</strain>
    </source>
</reference>
<feature type="domain" description="ABC transmembrane type-1" evidence="10">
    <location>
        <begin position="17"/>
        <end position="299"/>
    </location>
</feature>
<dbReference type="Gene3D" id="3.40.50.300">
    <property type="entry name" value="P-loop containing nucleotide triphosphate hydrolases"/>
    <property type="match status" value="1"/>
</dbReference>
<dbReference type="InterPro" id="IPR036640">
    <property type="entry name" value="ABC1_TM_sf"/>
</dbReference>
<dbReference type="EMBL" id="SNWN01000010">
    <property type="protein sequence ID" value="TDO20519.1"/>
    <property type="molecule type" value="Genomic_DNA"/>
</dbReference>
<dbReference type="PROSITE" id="PS50893">
    <property type="entry name" value="ABC_TRANSPORTER_2"/>
    <property type="match status" value="1"/>
</dbReference>
<comment type="caution">
    <text evidence="11">The sequence shown here is derived from an EMBL/GenBank/DDBJ whole genome shotgun (WGS) entry which is preliminary data.</text>
</comment>
<sequence>MRHLLKNKFLFISTVSLKIIASISAVAVLYIFGNLFNEIIVNSNLLTVENLKSNFLSTELYSFRLFLWLFIGLGFGSIALFIISAKLVNYNINIANNSLLLTFTKDLEFSNLDKKELANYKSAFTNISVHIHEKIFKEFYLAVSFITSTISSLVFIAIIQIHFLWISVIILIVVTAISIFAGPLQNKAYQNIQQSSTRYVGDTNYLFLSKDVFTFNSKSNFFSKLLNRSFENYKYKILKANRQMTYFGIILNILIVFAQSSFFVIAGVMYFSFTSLNIQVGLIVAILGYSGTLSAAFSMSLNSVFTVLGASKMLNAFKVIKRKTDGANIEKINSINIKNFELKSGENILQKDINFLVKNNSKILISGQSGTGKSFMLDHLIGITKVENDFIFINDKQINQIDLNSYWKNITYLNHEPYIFSGSVLKNIVLDSQIVQTKLNKIVELLGLEKIINSDSKSAKFSAGEKQKIALARALYSPKELWIVDEALSNIDASTRHKILDFLLKQNITLIAIEHHTTEGEKLLYDNVIKF</sequence>
<dbReference type="SUPFAM" id="SSF52540">
    <property type="entry name" value="P-loop containing nucleoside triphosphate hydrolases"/>
    <property type="match status" value="1"/>
</dbReference>
<name>A0A4V3C339_9MOLU</name>
<evidence type="ECO:0000256" key="5">
    <source>
        <dbReference type="ARBA" id="ARBA00022840"/>
    </source>
</evidence>
<dbReference type="InterPro" id="IPR025662">
    <property type="entry name" value="Sigma_54_int_dom_ATP-bd_1"/>
</dbReference>
<feature type="transmembrane region" description="Helical" evidence="8">
    <location>
        <begin position="165"/>
        <end position="184"/>
    </location>
</feature>
<evidence type="ECO:0000313" key="12">
    <source>
        <dbReference type="Proteomes" id="UP000295518"/>
    </source>
</evidence>
<evidence type="ECO:0000256" key="1">
    <source>
        <dbReference type="ARBA" id="ARBA00004651"/>
    </source>
</evidence>
<dbReference type="GO" id="GO:0034040">
    <property type="term" value="F:ATPase-coupled lipid transmembrane transporter activity"/>
    <property type="evidence" value="ECO:0007669"/>
    <property type="project" value="TreeGrafter"/>
</dbReference>
<evidence type="ECO:0000313" key="11">
    <source>
        <dbReference type="EMBL" id="TDO20519.1"/>
    </source>
</evidence>
<dbReference type="InterPro" id="IPR003593">
    <property type="entry name" value="AAA+_ATPase"/>
</dbReference>
<feature type="domain" description="ABC transporter" evidence="9">
    <location>
        <begin position="335"/>
        <end position="531"/>
    </location>
</feature>
<dbReference type="GO" id="GO:0140359">
    <property type="term" value="F:ABC-type transporter activity"/>
    <property type="evidence" value="ECO:0007669"/>
    <property type="project" value="InterPro"/>
</dbReference>
<feature type="transmembrane region" description="Helical" evidence="8">
    <location>
        <begin position="65"/>
        <end position="83"/>
    </location>
</feature>
<comment type="similarity">
    <text evidence="2">Belongs to the ABC transporter superfamily.</text>
</comment>
<dbReference type="Proteomes" id="UP000295518">
    <property type="component" value="Unassembled WGS sequence"/>
</dbReference>
<dbReference type="GO" id="GO:0005524">
    <property type="term" value="F:ATP binding"/>
    <property type="evidence" value="ECO:0007669"/>
    <property type="project" value="UniProtKB-KW"/>
</dbReference>
<keyword evidence="12" id="KW-1185">Reference proteome</keyword>
<dbReference type="Pfam" id="PF00005">
    <property type="entry name" value="ABC_tran"/>
    <property type="match status" value="1"/>
</dbReference>
<dbReference type="PANTHER" id="PTHR24221">
    <property type="entry name" value="ATP-BINDING CASSETTE SUB-FAMILY B"/>
    <property type="match status" value="1"/>
</dbReference>
<dbReference type="OrthoDB" id="400175at2"/>
<dbReference type="InterPro" id="IPR039421">
    <property type="entry name" value="Type_1_exporter"/>
</dbReference>
<dbReference type="InterPro" id="IPR027417">
    <property type="entry name" value="P-loop_NTPase"/>
</dbReference>
<keyword evidence="7 8" id="KW-0472">Membrane</keyword>
<dbReference type="PROSITE" id="PS50929">
    <property type="entry name" value="ABC_TM1F"/>
    <property type="match status" value="1"/>
</dbReference>
<dbReference type="GO" id="GO:0016887">
    <property type="term" value="F:ATP hydrolysis activity"/>
    <property type="evidence" value="ECO:0007669"/>
    <property type="project" value="InterPro"/>
</dbReference>
<dbReference type="PROSITE" id="PS00675">
    <property type="entry name" value="SIGMA54_INTERACT_1"/>
    <property type="match status" value="1"/>
</dbReference>